<keyword evidence="7" id="KW-0479">Metal-binding</keyword>
<evidence type="ECO:0000256" key="3">
    <source>
        <dbReference type="ARBA" id="ARBA00022692"/>
    </source>
</evidence>
<dbReference type="InterPro" id="IPR044219">
    <property type="entry name" value="ACER_plant"/>
</dbReference>
<feature type="binding site" evidence="8">
    <location>
        <position position="208"/>
    </location>
    <ligand>
        <name>Zn(2+)</name>
        <dbReference type="ChEBI" id="CHEBI:29105"/>
        <note>catalytic</note>
    </ligand>
</feature>
<dbReference type="PANTHER" id="PTHR46852:SF1">
    <property type="entry name" value="ALKALINE PHYTOCERAMIDASE FAMILY PROTEIN, EXPRESSED"/>
    <property type="match status" value="1"/>
</dbReference>
<evidence type="ECO:0000256" key="2">
    <source>
        <dbReference type="ARBA" id="ARBA00009780"/>
    </source>
</evidence>
<comment type="subcellular location">
    <subcellularLocation>
        <location evidence="1">Membrane</location>
        <topology evidence="1">Multi-pass membrane protein</topology>
    </subcellularLocation>
</comment>
<evidence type="ECO:0008006" key="12">
    <source>
        <dbReference type="Google" id="ProtNLM"/>
    </source>
</evidence>
<dbReference type="Pfam" id="PF05875">
    <property type="entry name" value="Ceramidase"/>
    <property type="match status" value="1"/>
</dbReference>
<keyword evidence="3 9" id="KW-0812">Transmembrane</keyword>
<dbReference type="Gramene" id="GBG65137">
    <property type="protein sequence ID" value="GBG65137"/>
    <property type="gene ID" value="CBR_g49499"/>
</dbReference>
<feature type="binding site" evidence="8">
    <location>
        <position position="212"/>
    </location>
    <ligand>
        <name>Zn(2+)</name>
        <dbReference type="ChEBI" id="CHEBI:29105"/>
        <note>catalytic</note>
    </ligand>
</feature>
<accession>A0A388K512</accession>
<dbReference type="GO" id="GO:0006914">
    <property type="term" value="P:autophagy"/>
    <property type="evidence" value="ECO:0007669"/>
    <property type="project" value="InterPro"/>
</dbReference>
<evidence type="ECO:0000313" key="11">
    <source>
        <dbReference type="Proteomes" id="UP000265515"/>
    </source>
</evidence>
<evidence type="ECO:0000256" key="4">
    <source>
        <dbReference type="ARBA" id="ARBA00022801"/>
    </source>
</evidence>
<dbReference type="GO" id="GO:0098542">
    <property type="term" value="P:defense response to other organism"/>
    <property type="evidence" value="ECO:0007669"/>
    <property type="project" value="InterPro"/>
</dbReference>
<dbReference type="OrthoDB" id="187171at2759"/>
<feature type="binding site" evidence="7">
    <location>
        <position position="20"/>
    </location>
    <ligand>
        <name>Ca(2+)</name>
        <dbReference type="ChEBI" id="CHEBI:29108"/>
    </ligand>
</feature>
<feature type="transmembrane region" description="Helical" evidence="9">
    <location>
        <begin position="121"/>
        <end position="138"/>
    </location>
</feature>
<feature type="binding site" evidence="7">
    <location>
        <position position="22"/>
    </location>
    <ligand>
        <name>Ca(2+)</name>
        <dbReference type="ChEBI" id="CHEBI:29108"/>
    </ligand>
</feature>
<keyword evidence="4" id="KW-0378">Hydrolase</keyword>
<comment type="caution">
    <text evidence="10">The sequence shown here is derived from an EMBL/GenBank/DDBJ whole genome shotgun (WGS) entry which is preliminary data.</text>
</comment>
<feature type="transmembrane region" description="Helical" evidence="9">
    <location>
        <begin position="64"/>
        <end position="84"/>
    </location>
</feature>
<evidence type="ECO:0000256" key="8">
    <source>
        <dbReference type="PIRSR" id="PIRSR608901-2"/>
    </source>
</evidence>
<dbReference type="Proteomes" id="UP000265515">
    <property type="component" value="Unassembled WGS sequence"/>
</dbReference>
<feature type="transmembrane region" description="Helical" evidence="9">
    <location>
        <begin position="96"/>
        <end position="114"/>
    </location>
</feature>
<feature type="transmembrane region" description="Helical" evidence="9">
    <location>
        <begin position="34"/>
        <end position="52"/>
    </location>
</feature>
<comment type="similarity">
    <text evidence="2">Belongs to the alkaline ceramidase family.</text>
</comment>
<evidence type="ECO:0000256" key="9">
    <source>
        <dbReference type="SAM" id="Phobius"/>
    </source>
</evidence>
<organism evidence="10 11">
    <name type="scientific">Chara braunii</name>
    <name type="common">Braun's stonewort</name>
    <dbReference type="NCBI Taxonomy" id="69332"/>
    <lineage>
        <taxon>Eukaryota</taxon>
        <taxon>Viridiplantae</taxon>
        <taxon>Streptophyta</taxon>
        <taxon>Charophyceae</taxon>
        <taxon>Charales</taxon>
        <taxon>Characeae</taxon>
        <taxon>Chara</taxon>
    </lineage>
</organism>
<keyword evidence="8" id="KW-0862">Zinc</keyword>
<dbReference type="GO" id="GO:0046872">
    <property type="term" value="F:metal ion binding"/>
    <property type="evidence" value="ECO:0007669"/>
    <property type="project" value="UniProtKB-KW"/>
</dbReference>
<evidence type="ECO:0000256" key="5">
    <source>
        <dbReference type="ARBA" id="ARBA00022989"/>
    </source>
</evidence>
<dbReference type="GO" id="GO:0016020">
    <property type="term" value="C:membrane"/>
    <property type="evidence" value="ECO:0007669"/>
    <property type="project" value="UniProtKB-SubCell"/>
</dbReference>
<keyword evidence="5 9" id="KW-1133">Transmembrane helix</keyword>
<keyword evidence="7" id="KW-0106">Calcium</keyword>
<evidence type="ECO:0000256" key="1">
    <source>
        <dbReference type="ARBA" id="ARBA00004141"/>
    </source>
</evidence>
<dbReference type="GO" id="GO:0016811">
    <property type="term" value="F:hydrolase activity, acting on carbon-nitrogen (but not peptide) bonds, in linear amides"/>
    <property type="evidence" value="ECO:0007669"/>
    <property type="project" value="InterPro"/>
</dbReference>
<dbReference type="PANTHER" id="PTHR46852">
    <property type="entry name" value="ALKALINE CERAMIDASE"/>
    <property type="match status" value="1"/>
</dbReference>
<dbReference type="EMBL" id="BFEA01000058">
    <property type="protein sequence ID" value="GBG65137.1"/>
    <property type="molecule type" value="Genomic_DNA"/>
</dbReference>
<sequence>MVGSEDVNGYWGPITASTEWCETNYAVTEYVAEFYNTISNLVSVLLGLLGLVSCIRQGFERRFICLYLSVIAGGIGSALFHSTLRNVQQQSDETPMVWNALIYLYVLYSPDWHYRKAMPTFLFFYATIFAVIHNSARFVLGFQLHYIFLVMLCMPRMYKYYLSCSNPEARKVAHIYLHTLILGSICWLIDRTFCTWIERVMPFNFQGHAWWHVLMGVNSYYGCTFLQYCRGGQLDRDPKITFFLGLPLVKLTKPVRLKEPEKES</sequence>
<feature type="binding site" evidence="7">
    <location>
        <position position="24"/>
    </location>
    <ligand>
        <name>Ca(2+)</name>
        <dbReference type="ChEBI" id="CHEBI:29108"/>
    </ligand>
</feature>
<feature type="transmembrane region" description="Helical" evidence="9">
    <location>
        <begin position="173"/>
        <end position="190"/>
    </location>
</feature>
<dbReference type="InterPro" id="IPR008901">
    <property type="entry name" value="ACER"/>
</dbReference>
<proteinExistence type="inferred from homology"/>
<dbReference type="AlphaFoldDB" id="A0A388K512"/>
<evidence type="ECO:0000256" key="7">
    <source>
        <dbReference type="PIRSR" id="PIRSR608901-1"/>
    </source>
</evidence>
<keyword evidence="11" id="KW-1185">Reference proteome</keyword>
<name>A0A388K512_CHABU</name>
<dbReference type="GO" id="GO:0009651">
    <property type="term" value="P:response to salt stress"/>
    <property type="evidence" value="ECO:0007669"/>
    <property type="project" value="InterPro"/>
</dbReference>
<reference evidence="10 11" key="1">
    <citation type="journal article" date="2018" name="Cell">
        <title>The Chara Genome: Secondary Complexity and Implications for Plant Terrestrialization.</title>
        <authorList>
            <person name="Nishiyama T."/>
            <person name="Sakayama H."/>
            <person name="Vries J.D."/>
            <person name="Buschmann H."/>
            <person name="Saint-Marcoux D."/>
            <person name="Ullrich K.K."/>
            <person name="Haas F.B."/>
            <person name="Vanderstraeten L."/>
            <person name="Becker D."/>
            <person name="Lang D."/>
            <person name="Vosolsobe S."/>
            <person name="Rombauts S."/>
            <person name="Wilhelmsson P.K.I."/>
            <person name="Janitza P."/>
            <person name="Kern R."/>
            <person name="Heyl A."/>
            <person name="Rumpler F."/>
            <person name="Villalobos L.I.A.C."/>
            <person name="Clay J.M."/>
            <person name="Skokan R."/>
            <person name="Toyoda A."/>
            <person name="Suzuki Y."/>
            <person name="Kagoshima H."/>
            <person name="Schijlen E."/>
            <person name="Tajeshwar N."/>
            <person name="Catarino B."/>
            <person name="Hetherington A.J."/>
            <person name="Saltykova A."/>
            <person name="Bonnot C."/>
            <person name="Breuninger H."/>
            <person name="Symeonidi A."/>
            <person name="Radhakrishnan G.V."/>
            <person name="Van Nieuwerburgh F."/>
            <person name="Deforce D."/>
            <person name="Chang C."/>
            <person name="Karol K.G."/>
            <person name="Hedrich R."/>
            <person name="Ulvskov P."/>
            <person name="Glockner G."/>
            <person name="Delwiche C.F."/>
            <person name="Petrasek J."/>
            <person name="Van de Peer Y."/>
            <person name="Friml J."/>
            <person name="Beilby M."/>
            <person name="Dolan L."/>
            <person name="Kohara Y."/>
            <person name="Sugano S."/>
            <person name="Fujiyama A."/>
            <person name="Delaux P.-M."/>
            <person name="Quint M."/>
            <person name="TheiBen G."/>
            <person name="Hagemann M."/>
            <person name="Harholt J."/>
            <person name="Dunand C."/>
            <person name="Zachgo S."/>
            <person name="Langdale J."/>
            <person name="Maumus F."/>
            <person name="Straeten D.V.D."/>
            <person name="Gould S.B."/>
            <person name="Rensing S.A."/>
        </authorList>
    </citation>
    <scope>NUCLEOTIDE SEQUENCE [LARGE SCALE GENOMIC DNA]</scope>
    <source>
        <strain evidence="10 11">S276</strain>
    </source>
</reference>
<protein>
    <recommendedName>
        <fullName evidence="12">Alkaline phytoceramidase</fullName>
    </recommendedName>
</protein>
<gene>
    <name evidence="10" type="ORF">CBR_g49499</name>
</gene>
<dbReference type="OMA" id="IMFEPLR"/>
<comment type="cofactor">
    <cofactor evidence="8">
        <name>Zn(2+)</name>
        <dbReference type="ChEBI" id="CHEBI:29105"/>
    </cofactor>
</comment>
<dbReference type="STRING" id="69332.A0A388K512"/>
<feature type="binding site" evidence="8">
    <location>
        <position position="81"/>
    </location>
    <ligand>
        <name>Zn(2+)</name>
        <dbReference type="ChEBI" id="CHEBI:29105"/>
        <note>catalytic</note>
    </ligand>
</feature>
<dbReference type="GO" id="GO:0006672">
    <property type="term" value="P:ceramide metabolic process"/>
    <property type="evidence" value="ECO:0007669"/>
    <property type="project" value="InterPro"/>
</dbReference>
<evidence type="ECO:0000256" key="6">
    <source>
        <dbReference type="ARBA" id="ARBA00023136"/>
    </source>
</evidence>
<keyword evidence="6 9" id="KW-0472">Membrane</keyword>
<feature type="binding site" evidence="7">
    <location>
        <position position="33"/>
    </location>
    <ligand>
        <name>Ca(2+)</name>
        <dbReference type="ChEBI" id="CHEBI:29108"/>
    </ligand>
</feature>
<evidence type="ECO:0000313" key="10">
    <source>
        <dbReference type="EMBL" id="GBG65137.1"/>
    </source>
</evidence>